<feature type="region of interest" description="Disordered" evidence="1">
    <location>
        <begin position="87"/>
        <end position="112"/>
    </location>
</feature>
<evidence type="ECO:0000259" key="2">
    <source>
        <dbReference type="Pfam" id="PF13392"/>
    </source>
</evidence>
<dbReference type="InterPro" id="IPR044930">
    <property type="entry name" value="Homing_endonuclease_His-Me"/>
</dbReference>
<accession>A0A0F9HMW0</accession>
<name>A0A0F9HMW0_9ZZZZ</name>
<gene>
    <name evidence="3" type="ORF">LCGC14_2044430</name>
</gene>
<protein>
    <recommendedName>
        <fullName evidence="2">HNH nuclease domain-containing protein</fullName>
    </recommendedName>
</protein>
<feature type="compositionally biased region" description="Basic and acidic residues" evidence="1">
    <location>
        <begin position="90"/>
        <end position="104"/>
    </location>
</feature>
<dbReference type="Pfam" id="PF13392">
    <property type="entry name" value="HNH_3"/>
    <property type="match status" value="1"/>
</dbReference>
<dbReference type="AlphaFoldDB" id="A0A0F9HMW0"/>
<evidence type="ECO:0000313" key="3">
    <source>
        <dbReference type="EMBL" id="KKL76482.1"/>
    </source>
</evidence>
<dbReference type="SUPFAM" id="SSF54060">
    <property type="entry name" value="His-Me finger endonucleases"/>
    <property type="match status" value="1"/>
</dbReference>
<dbReference type="EMBL" id="LAZR01024031">
    <property type="protein sequence ID" value="KKL76482.1"/>
    <property type="molecule type" value="Genomic_DNA"/>
</dbReference>
<proteinExistence type="predicted"/>
<sequence length="151" mass="16511">MTTPIFERLCKRLRLGPNGCLEFQGFRNPKGYGRIAQGPGEKPRIVNAHRVAWEAAFGPIPDGMDVLHSCDNPPCCNPEHLFLGTNDDNVADRSAKGRGGDHTGENNGRSKLTREKVAAIRADTRTLHAIAADYGVGHTTIYKAKSGETWK</sequence>
<dbReference type="InterPro" id="IPR003615">
    <property type="entry name" value="HNH_nuc"/>
</dbReference>
<dbReference type="Gene3D" id="3.90.75.10">
    <property type="entry name" value="Homing Intron 3 (I-ppo) Encoded Endonuclease, Chain A"/>
    <property type="match status" value="1"/>
</dbReference>
<feature type="domain" description="HNH nuclease" evidence="2">
    <location>
        <begin position="48"/>
        <end position="90"/>
    </location>
</feature>
<dbReference type="InterPro" id="IPR044925">
    <property type="entry name" value="His-Me_finger_sf"/>
</dbReference>
<comment type="caution">
    <text evidence="3">The sequence shown here is derived from an EMBL/GenBank/DDBJ whole genome shotgun (WGS) entry which is preliminary data.</text>
</comment>
<reference evidence="3" key="1">
    <citation type="journal article" date="2015" name="Nature">
        <title>Complex archaea that bridge the gap between prokaryotes and eukaryotes.</title>
        <authorList>
            <person name="Spang A."/>
            <person name="Saw J.H."/>
            <person name="Jorgensen S.L."/>
            <person name="Zaremba-Niedzwiedzka K."/>
            <person name="Martijn J."/>
            <person name="Lind A.E."/>
            <person name="van Eijk R."/>
            <person name="Schleper C."/>
            <person name="Guy L."/>
            <person name="Ettema T.J."/>
        </authorList>
    </citation>
    <scope>NUCLEOTIDE SEQUENCE</scope>
</reference>
<evidence type="ECO:0000256" key="1">
    <source>
        <dbReference type="SAM" id="MobiDB-lite"/>
    </source>
</evidence>
<dbReference type="GO" id="GO:0004519">
    <property type="term" value="F:endonuclease activity"/>
    <property type="evidence" value="ECO:0007669"/>
    <property type="project" value="InterPro"/>
</dbReference>
<organism evidence="3">
    <name type="scientific">marine sediment metagenome</name>
    <dbReference type="NCBI Taxonomy" id="412755"/>
    <lineage>
        <taxon>unclassified sequences</taxon>
        <taxon>metagenomes</taxon>
        <taxon>ecological metagenomes</taxon>
    </lineage>
</organism>